<organism evidence="3 4">
    <name type="scientific">Phanerochaete sordida</name>
    <dbReference type="NCBI Taxonomy" id="48140"/>
    <lineage>
        <taxon>Eukaryota</taxon>
        <taxon>Fungi</taxon>
        <taxon>Dikarya</taxon>
        <taxon>Basidiomycota</taxon>
        <taxon>Agaricomycotina</taxon>
        <taxon>Agaricomycetes</taxon>
        <taxon>Polyporales</taxon>
        <taxon>Phanerochaetaceae</taxon>
        <taxon>Phanerochaete</taxon>
    </lineage>
</organism>
<feature type="transmembrane region" description="Helical" evidence="1">
    <location>
        <begin position="67"/>
        <end position="86"/>
    </location>
</feature>
<feature type="transmembrane region" description="Helical" evidence="1">
    <location>
        <begin position="29"/>
        <end position="46"/>
    </location>
</feature>
<dbReference type="AlphaFoldDB" id="A0A9P3GG72"/>
<accession>A0A9P3GG72</accession>
<evidence type="ECO:0000259" key="2">
    <source>
        <dbReference type="Pfam" id="PF20151"/>
    </source>
</evidence>
<evidence type="ECO:0000313" key="3">
    <source>
        <dbReference type="EMBL" id="GJE93094.1"/>
    </source>
</evidence>
<keyword evidence="1" id="KW-1133">Transmembrane helix</keyword>
<feature type="transmembrane region" description="Helical" evidence="1">
    <location>
        <begin position="222"/>
        <end position="240"/>
    </location>
</feature>
<feature type="transmembrane region" description="Helical" evidence="1">
    <location>
        <begin position="174"/>
        <end position="201"/>
    </location>
</feature>
<feature type="transmembrane region" description="Helical" evidence="1">
    <location>
        <begin position="98"/>
        <end position="120"/>
    </location>
</feature>
<dbReference type="EMBL" id="BPQB01000030">
    <property type="protein sequence ID" value="GJE93094.1"/>
    <property type="molecule type" value="Genomic_DNA"/>
</dbReference>
<name>A0A9P3GG72_9APHY</name>
<evidence type="ECO:0000313" key="4">
    <source>
        <dbReference type="Proteomes" id="UP000703269"/>
    </source>
</evidence>
<dbReference type="Pfam" id="PF20151">
    <property type="entry name" value="DUF6533"/>
    <property type="match status" value="1"/>
</dbReference>
<dbReference type="Proteomes" id="UP000703269">
    <property type="component" value="Unassembled WGS sequence"/>
</dbReference>
<keyword evidence="1" id="KW-0812">Transmembrane</keyword>
<keyword evidence="1" id="KW-0472">Membrane</keyword>
<sequence length="333" mass="37226">MDGQDPSAGMAEALRLYTIARQDALTMKYTTVASMALLVYDIILTFSDEYELIWCSKFTWYTWMYMVMRYGNLLHMLTIQLLFYAWDNAPLSSCRTLLLLDAWTLLPLIIPLFLTLGLRAYATCGRTSKAKWWLGALCVIVTLAELAGDILWTVQAKVTSTPLPGLPCIYKVTTASPVLGAVLQTGPTAAFDCIMFIIVAWKMHKSYLRDRTNLVKVIFRDSLWYLVLSGETVACMLLFICLRGEHAALQPTLSSEARTMAIIVASRVILNVRRAASNSGVRSSQDSAPPPRIYFISYESEAETPTDTESHRMSDLEFARSTIAGTRGNSSDY</sequence>
<feature type="transmembrane region" description="Helical" evidence="1">
    <location>
        <begin position="132"/>
        <end position="154"/>
    </location>
</feature>
<dbReference type="OrthoDB" id="2803893at2759"/>
<dbReference type="InterPro" id="IPR045340">
    <property type="entry name" value="DUF6533"/>
</dbReference>
<proteinExistence type="predicted"/>
<protein>
    <recommendedName>
        <fullName evidence="2">DUF6533 domain-containing protein</fullName>
    </recommendedName>
</protein>
<evidence type="ECO:0000256" key="1">
    <source>
        <dbReference type="SAM" id="Phobius"/>
    </source>
</evidence>
<comment type="caution">
    <text evidence="3">The sequence shown here is derived from an EMBL/GenBank/DDBJ whole genome shotgun (WGS) entry which is preliminary data.</text>
</comment>
<gene>
    <name evidence="3" type="ORF">PsYK624_092530</name>
</gene>
<feature type="domain" description="DUF6533" evidence="2">
    <location>
        <begin position="29"/>
        <end position="71"/>
    </location>
</feature>
<keyword evidence="4" id="KW-1185">Reference proteome</keyword>
<reference evidence="3 4" key="1">
    <citation type="submission" date="2021-08" db="EMBL/GenBank/DDBJ databases">
        <title>Draft Genome Sequence of Phanerochaete sordida strain YK-624.</title>
        <authorList>
            <person name="Mori T."/>
            <person name="Dohra H."/>
            <person name="Suzuki T."/>
            <person name="Kawagishi H."/>
            <person name="Hirai H."/>
        </authorList>
    </citation>
    <scope>NUCLEOTIDE SEQUENCE [LARGE SCALE GENOMIC DNA]</scope>
    <source>
        <strain evidence="3 4">YK-624</strain>
    </source>
</reference>